<dbReference type="PANTHER" id="PTHR23326">
    <property type="entry name" value="CCR4 NOT-RELATED"/>
    <property type="match status" value="1"/>
</dbReference>
<keyword evidence="16" id="KW-1185">Reference proteome</keyword>
<feature type="compositionally biased region" description="Basic and acidic residues" evidence="12">
    <location>
        <begin position="244"/>
        <end position="265"/>
    </location>
</feature>
<evidence type="ECO:0000256" key="12">
    <source>
        <dbReference type="SAM" id="MobiDB-lite"/>
    </source>
</evidence>
<dbReference type="GO" id="GO:0006355">
    <property type="term" value="P:regulation of DNA-templated transcription"/>
    <property type="evidence" value="ECO:0007669"/>
    <property type="project" value="InterPro"/>
</dbReference>
<evidence type="ECO:0000313" key="16">
    <source>
        <dbReference type="Proteomes" id="UP000232323"/>
    </source>
</evidence>
<dbReference type="Pfam" id="PF04065">
    <property type="entry name" value="Not3"/>
    <property type="match status" value="1"/>
</dbReference>
<evidence type="ECO:0000256" key="7">
    <source>
        <dbReference type="ARBA" id="ARBA00023015"/>
    </source>
</evidence>
<dbReference type="OrthoDB" id="293823at2759"/>
<dbReference type="InterPro" id="IPR007207">
    <property type="entry name" value="Not_N"/>
</dbReference>
<feature type="region of interest" description="Disordered" evidence="12">
    <location>
        <begin position="678"/>
        <end position="701"/>
    </location>
</feature>
<evidence type="ECO:0000256" key="10">
    <source>
        <dbReference type="PIRNR" id="PIRNR005290"/>
    </source>
</evidence>
<dbReference type="GO" id="GO:0030015">
    <property type="term" value="C:CCR4-NOT core complex"/>
    <property type="evidence" value="ECO:0007669"/>
    <property type="project" value="UniProtKB-UniRule"/>
</dbReference>
<dbReference type="GO" id="GO:0005634">
    <property type="term" value="C:nucleus"/>
    <property type="evidence" value="ECO:0007669"/>
    <property type="project" value="UniProtKB-SubCell"/>
</dbReference>
<dbReference type="STRING" id="1157962.A0A250XMZ3"/>
<comment type="similarity">
    <text evidence="3 10">Belongs to the CNOT2/3/5 family.</text>
</comment>
<feature type="region of interest" description="Disordered" evidence="12">
    <location>
        <begin position="500"/>
        <end position="521"/>
    </location>
</feature>
<evidence type="ECO:0000256" key="2">
    <source>
        <dbReference type="ARBA" id="ARBA00004496"/>
    </source>
</evidence>
<gene>
    <name evidence="15" type="ORF">CEUSTIGMA_g11704.t1</name>
</gene>
<sequence length="701" mass="76433">MAAERKLKAEIDKTLKKVAEGQELFEDLWTQVHDCENNNQREKLEGELKKEIKKLQRLREQIKAWITSADIKDKQPLMDVRKSIERDMERFKACEKESKIKGINRVYNDPKEKAKDEAREWINTTVDAITSKMESFDYEMEELSGNMKKKQKPPPRLAELEDLLSQFREHVDNLEKVLRCIDNETIQPDELEDLKNDLELFISPDDDSYGDMASVEDMYAALQDRMDAVDNAAPPTAVVKPVNKGKEKEDVDREREREKDRERERAVAAAAKAQLVAQGNTAIKIEEEEMAKKAPALGIPVPPPKPPLPPAAVALLPVPPPPAARAPANAATLNGSRDASLDGAASILSAAPVTPRAAATTAAAAATIATPPGMPGFQAAAPPVAPAPVRPPATAAAPSSNWLSATTGGVAAVDVAAGAATPAAPPAPPGRAEARKGAKAAGTNTLVVPPASPPPPAPPTRTAVGPPGVLLAGDAQSEVSNRSTEAGSTVDQLAGATMGLSLSDSRGSGVGPAPSPEVLNLTSMPAPFTLQAARQILDATHQRALPQQSDIDWRKHKPRHPAAVPSSFPRSQHEVVENAQLFKRLDPECLFFAFYFQPDTYQQFLAAHELKRQSWRFHKHHNAWFQRFTEPTITSDEYEQGAYVYFDYNIVHDDLLTGWCYRRKENFTFRYDALEDELRPQPPAPPANTVASNAAPTTAQA</sequence>
<feature type="domain" description="NOT2/NOT3/NOT5 C-terminal" evidence="14">
    <location>
        <begin position="548"/>
        <end position="674"/>
    </location>
</feature>
<keyword evidence="7 10" id="KW-0805">Transcription regulation</keyword>
<reference evidence="15 16" key="1">
    <citation type="submission" date="2017-08" db="EMBL/GenBank/DDBJ databases">
        <title>Acidophilic green algal genome provides insights into adaptation to an acidic environment.</title>
        <authorList>
            <person name="Hirooka S."/>
            <person name="Hirose Y."/>
            <person name="Kanesaki Y."/>
            <person name="Higuchi S."/>
            <person name="Fujiwara T."/>
            <person name="Onuma R."/>
            <person name="Era A."/>
            <person name="Ohbayashi R."/>
            <person name="Uzuka A."/>
            <person name="Nozaki H."/>
            <person name="Yoshikawa H."/>
            <person name="Miyagishima S.Y."/>
        </authorList>
    </citation>
    <scope>NUCLEOTIDE SEQUENCE [LARGE SCALE GENOMIC DNA]</scope>
    <source>
        <strain evidence="15 16">NIES-2499</strain>
    </source>
</reference>
<dbReference type="InterPro" id="IPR040168">
    <property type="entry name" value="Not2/3/5"/>
</dbReference>
<keyword evidence="4 10" id="KW-0963">Cytoplasm</keyword>
<feature type="compositionally biased region" description="Pro residues" evidence="12">
    <location>
        <begin position="450"/>
        <end position="459"/>
    </location>
</feature>
<evidence type="ECO:0000259" key="14">
    <source>
        <dbReference type="Pfam" id="PF04153"/>
    </source>
</evidence>
<dbReference type="GO" id="GO:0000932">
    <property type="term" value="C:P-body"/>
    <property type="evidence" value="ECO:0007669"/>
    <property type="project" value="UniProtKB-UniRule"/>
</dbReference>
<evidence type="ECO:0000256" key="11">
    <source>
        <dbReference type="SAM" id="Coils"/>
    </source>
</evidence>
<evidence type="ECO:0000256" key="1">
    <source>
        <dbReference type="ARBA" id="ARBA00004123"/>
    </source>
</evidence>
<dbReference type="InterPro" id="IPR038635">
    <property type="entry name" value="CCR4-NOT_su2/3/5_C_sf"/>
</dbReference>
<dbReference type="Gene3D" id="2.30.30.1020">
    <property type="entry name" value="CCR4-NOT complex subunit 2/3/5, C-terminal domain"/>
    <property type="match status" value="1"/>
</dbReference>
<keyword evidence="8 10" id="KW-0804">Transcription</keyword>
<feature type="coiled-coil region" evidence="11">
    <location>
        <begin position="157"/>
        <end position="184"/>
    </location>
</feature>
<evidence type="ECO:0000256" key="9">
    <source>
        <dbReference type="ARBA" id="ARBA00023242"/>
    </source>
</evidence>
<protein>
    <recommendedName>
        <fullName evidence="17">NOT2/NOT3/NOT5 C-terminal domain-containing protein</fullName>
    </recommendedName>
</protein>
<dbReference type="EMBL" id="BEGY01000121">
    <property type="protein sequence ID" value="GAX84282.1"/>
    <property type="molecule type" value="Genomic_DNA"/>
</dbReference>
<dbReference type="Proteomes" id="UP000232323">
    <property type="component" value="Unassembled WGS sequence"/>
</dbReference>
<feature type="region of interest" description="Disordered" evidence="12">
    <location>
        <begin position="542"/>
        <end position="570"/>
    </location>
</feature>
<evidence type="ECO:0008006" key="17">
    <source>
        <dbReference type="Google" id="ProtNLM"/>
    </source>
</evidence>
<accession>A0A250XMZ3</accession>
<keyword evidence="11" id="KW-0175">Coiled coil</keyword>
<evidence type="ECO:0000256" key="6">
    <source>
        <dbReference type="ARBA" id="ARBA00022553"/>
    </source>
</evidence>
<feature type="region of interest" description="Disordered" evidence="12">
    <location>
        <begin position="238"/>
        <end position="265"/>
    </location>
</feature>
<evidence type="ECO:0000256" key="4">
    <source>
        <dbReference type="ARBA" id="ARBA00022490"/>
    </source>
</evidence>
<comment type="caution">
    <text evidence="15">The sequence shown here is derived from an EMBL/GenBank/DDBJ whole genome shotgun (WGS) entry which is preliminary data.</text>
</comment>
<dbReference type="PIRSF" id="PIRSF005290">
    <property type="entry name" value="NOT_su_3_5"/>
    <property type="match status" value="1"/>
</dbReference>
<dbReference type="InterPro" id="IPR007282">
    <property type="entry name" value="NOT2/3/5_C"/>
</dbReference>
<evidence type="ECO:0000256" key="8">
    <source>
        <dbReference type="ARBA" id="ARBA00023163"/>
    </source>
</evidence>
<proteinExistence type="inferred from homology"/>
<evidence type="ECO:0000313" key="15">
    <source>
        <dbReference type="EMBL" id="GAX84282.1"/>
    </source>
</evidence>
<keyword evidence="5 10" id="KW-0678">Repressor</keyword>
<organism evidence="15 16">
    <name type="scientific">Chlamydomonas eustigma</name>
    <dbReference type="NCBI Taxonomy" id="1157962"/>
    <lineage>
        <taxon>Eukaryota</taxon>
        <taxon>Viridiplantae</taxon>
        <taxon>Chlorophyta</taxon>
        <taxon>core chlorophytes</taxon>
        <taxon>Chlorophyceae</taxon>
        <taxon>CS clade</taxon>
        <taxon>Chlamydomonadales</taxon>
        <taxon>Chlamydomonadaceae</taxon>
        <taxon>Chlamydomonas</taxon>
    </lineage>
</organism>
<dbReference type="InterPro" id="IPR012270">
    <property type="entry name" value="CCR4-NOT_su3/5"/>
</dbReference>
<evidence type="ECO:0000256" key="5">
    <source>
        <dbReference type="ARBA" id="ARBA00022491"/>
    </source>
</evidence>
<feature type="domain" description="CCR4-Not complex component Not N-terminal" evidence="13">
    <location>
        <begin position="4"/>
        <end position="223"/>
    </location>
</feature>
<dbReference type="AlphaFoldDB" id="A0A250XMZ3"/>
<feature type="region of interest" description="Disordered" evidence="12">
    <location>
        <begin position="420"/>
        <end position="471"/>
    </location>
</feature>
<dbReference type="Pfam" id="PF04153">
    <property type="entry name" value="NOT2_3_5_C"/>
    <property type="match status" value="1"/>
</dbReference>
<feature type="compositionally biased region" description="Polar residues" evidence="12">
    <location>
        <begin position="689"/>
        <end position="701"/>
    </location>
</feature>
<keyword evidence="9 10" id="KW-0539">Nucleus</keyword>
<name>A0A250XMZ3_9CHLO</name>
<feature type="compositionally biased region" description="Low complexity" evidence="12">
    <location>
        <begin position="439"/>
        <end position="449"/>
    </location>
</feature>
<comment type="subcellular location">
    <subcellularLocation>
        <location evidence="2 10">Cytoplasm</location>
    </subcellularLocation>
    <subcellularLocation>
        <location evidence="1 10">Nucleus</location>
    </subcellularLocation>
</comment>
<evidence type="ECO:0000259" key="13">
    <source>
        <dbReference type="Pfam" id="PF04065"/>
    </source>
</evidence>
<keyword evidence="6" id="KW-0597">Phosphoprotein</keyword>
<feature type="coiled-coil region" evidence="11">
    <location>
        <begin position="41"/>
        <end position="68"/>
    </location>
</feature>
<evidence type="ECO:0000256" key="3">
    <source>
        <dbReference type="ARBA" id="ARBA00007682"/>
    </source>
</evidence>